<name>A0ABD6E4G3_9EURY</name>
<dbReference type="Proteomes" id="UP001597092">
    <property type="component" value="Unassembled WGS sequence"/>
</dbReference>
<evidence type="ECO:0000313" key="1">
    <source>
        <dbReference type="EMBL" id="MFD1687579.1"/>
    </source>
</evidence>
<dbReference type="RefSeq" id="WP_256309342.1">
    <property type="nucleotide sequence ID" value="NZ_JANHAW010000007.1"/>
</dbReference>
<accession>A0ABD6E4G3</accession>
<evidence type="ECO:0008006" key="3">
    <source>
        <dbReference type="Google" id="ProtNLM"/>
    </source>
</evidence>
<keyword evidence="2" id="KW-1185">Reference proteome</keyword>
<dbReference type="AlphaFoldDB" id="A0ABD6E4G3"/>
<dbReference type="EMBL" id="JBHUDP010000016">
    <property type="protein sequence ID" value="MFD1687579.1"/>
    <property type="molecule type" value="Genomic_DNA"/>
</dbReference>
<protein>
    <recommendedName>
        <fullName evidence="3">Uracil DNA glycosylase superfamily protein</fullName>
    </recommendedName>
</protein>
<sequence>MTVKPPSGWLAWRWTYLDWFAQADVRGATEYLELFGGTDKSAESIREEAREAMTLTALEQMGVHGFERPTIANNQEIAIVGINPHLSFDIATGLPTETPFQTDNFDSNFRFGLNPIDEPESDLVDAAGAGLNWLLPNKSSNSGRDGYVLSILVTLAEEGWIDIEKEDITGLSPREDATLSNQIYYTNWFKYATPGEGDLKSGLDKLMSRTSAEKSPREVVDGCLPRGYLDQSKTQNIIPNTVLGRELAEIDPDLILSFGNLPKERFFRRKDASIEPLLNSPDASEGITSVHAHPYAYTGPEGIEATVIPLTFPGNRSWRAFGSKHTDPVQESEDRLLRALDSMKN</sequence>
<gene>
    <name evidence="1" type="ORF">ACFSAS_18510</name>
</gene>
<comment type="caution">
    <text evidence="1">The sequence shown here is derived from an EMBL/GenBank/DDBJ whole genome shotgun (WGS) entry which is preliminary data.</text>
</comment>
<dbReference type="Gene3D" id="3.40.470.10">
    <property type="entry name" value="Uracil-DNA glycosylase-like domain"/>
    <property type="match status" value="1"/>
</dbReference>
<reference evidence="1 2" key="1">
    <citation type="journal article" date="2019" name="Int. J. Syst. Evol. Microbiol.">
        <title>The Global Catalogue of Microorganisms (GCM) 10K type strain sequencing project: providing services to taxonomists for standard genome sequencing and annotation.</title>
        <authorList>
            <consortium name="The Broad Institute Genomics Platform"/>
            <consortium name="The Broad Institute Genome Sequencing Center for Infectious Disease"/>
            <person name="Wu L."/>
            <person name="Ma J."/>
        </authorList>
    </citation>
    <scope>NUCLEOTIDE SEQUENCE [LARGE SCALE GENOMIC DNA]</scope>
    <source>
        <strain evidence="1 2">CGMCC 1.10387</strain>
    </source>
</reference>
<proteinExistence type="predicted"/>
<organism evidence="1 2">
    <name type="scientific">Halobellus litoreus</name>
    <dbReference type="NCBI Taxonomy" id="755310"/>
    <lineage>
        <taxon>Archaea</taxon>
        <taxon>Methanobacteriati</taxon>
        <taxon>Methanobacteriota</taxon>
        <taxon>Stenosarchaea group</taxon>
        <taxon>Halobacteria</taxon>
        <taxon>Halobacteriales</taxon>
        <taxon>Haloferacaceae</taxon>
        <taxon>Halobellus</taxon>
    </lineage>
</organism>
<dbReference type="InterPro" id="IPR036895">
    <property type="entry name" value="Uracil-DNA_glycosylase-like_sf"/>
</dbReference>
<evidence type="ECO:0000313" key="2">
    <source>
        <dbReference type="Proteomes" id="UP001597092"/>
    </source>
</evidence>